<proteinExistence type="predicted"/>
<dbReference type="GO" id="GO:0031514">
    <property type="term" value="C:motile cilium"/>
    <property type="evidence" value="ECO:0007669"/>
    <property type="project" value="TreeGrafter"/>
</dbReference>
<comment type="caution">
    <text evidence="2">The sequence shown here is derived from an EMBL/GenBank/DDBJ whole genome shotgun (WGS) entry which is preliminary data.</text>
</comment>
<organism evidence="2 3">
    <name type="scientific">Rotaria socialis</name>
    <dbReference type="NCBI Taxonomy" id="392032"/>
    <lineage>
        <taxon>Eukaryota</taxon>
        <taxon>Metazoa</taxon>
        <taxon>Spiralia</taxon>
        <taxon>Gnathifera</taxon>
        <taxon>Rotifera</taxon>
        <taxon>Eurotatoria</taxon>
        <taxon>Bdelloidea</taxon>
        <taxon>Philodinida</taxon>
        <taxon>Philodinidae</taxon>
        <taxon>Rotaria</taxon>
    </lineage>
</organism>
<gene>
    <name evidence="2" type="ORF">UJA718_LOCUS39073</name>
</gene>
<keyword evidence="3" id="KW-1185">Reference proteome</keyword>
<dbReference type="AlphaFoldDB" id="A0A821LP81"/>
<evidence type="ECO:0000313" key="2">
    <source>
        <dbReference type="EMBL" id="CAF4753776.1"/>
    </source>
</evidence>
<dbReference type="Pfam" id="PF23353">
    <property type="entry name" value="BBS2_hp"/>
    <property type="match status" value="1"/>
</dbReference>
<dbReference type="PANTHER" id="PTHR32465">
    <property type="entry name" value="BARDET-BIEDL SYNDROME 2 PROTEIN"/>
    <property type="match status" value="1"/>
</dbReference>
<sequence length="47" mass="5722">MKQHYIDLLHLNRDLINGYTIRCTSHEELMRHLRFLNQMVQKAGNLR</sequence>
<name>A0A821LP81_9BILA</name>
<dbReference type="PANTHER" id="PTHR32465:SF0">
    <property type="entry name" value="BARDET-BIEDL SYNDROME 2 PROTEIN"/>
    <property type="match status" value="1"/>
</dbReference>
<dbReference type="GO" id="GO:0034464">
    <property type="term" value="C:BBSome"/>
    <property type="evidence" value="ECO:0007669"/>
    <property type="project" value="InterPro"/>
</dbReference>
<feature type="domain" description="BBS2 hairpin" evidence="1">
    <location>
        <begin position="1"/>
        <end position="45"/>
    </location>
</feature>
<accession>A0A821LP81</accession>
<protein>
    <recommendedName>
        <fullName evidence="1">BBS2 hairpin domain-containing protein</fullName>
    </recommendedName>
</protein>
<reference evidence="2" key="1">
    <citation type="submission" date="2021-02" db="EMBL/GenBank/DDBJ databases">
        <authorList>
            <person name="Nowell W R."/>
        </authorList>
    </citation>
    <scope>NUCLEOTIDE SEQUENCE</scope>
</reference>
<dbReference type="InterPro" id="IPR055380">
    <property type="entry name" value="BBS2_hp_dom"/>
</dbReference>
<dbReference type="GO" id="GO:0036064">
    <property type="term" value="C:ciliary basal body"/>
    <property type="evidence" value="ECO:0007669"/>
    <property type="project" value="TreeGrafter"/>
</dbReference>
<dbReference type="InterPro" id="IPR016616">
    <property type="entry name" value="Bardet-Biedl_syndrome_2_prot"/>
</dbReference>
<dbReference type="GO" id="GO:0016020">
    <property type="term" value="C:membrane"/>
    <property type="evidence" value="ECO:0007669"/>
    <property type="project" value="TreeGrafter"/>
</dbReference>
<feature type="non-terminal residue" evidence="2">
    <location>
        <position position="47"/>
    </location>
</feature>
<dbReference type="GO" id="GO:1905515">
    <property type="term" value="P:non-motile cilium assembly"/>
    <property type="evidence" value="ECO:0007669"/>
    <property type="project" value="InterPro"/>
</dbReference>
<dbReference type="Proteomes" id="UP000663873">
    <property type="component" value="Unassembled WGS sequence"/>
</dbReference>
<dbReference type="EMBL" id="CAJOBP010040893">
    <property type="protein sequence ID" value="CAF4753776.1"/>
    <property type="molecule type" value="Genomic_DNA"/>
</dbReference>
<evidence type="ECO:0000259" key="1">
    <source>
        <dbReference type="Pfam" id="PF23353"/>
    </source>
</evidence>
<evidence type="ECO:0000313" key="3">
    <source>
        <dbReference type="Proteomes" id="UP000663873"/>
    </source>
</evidence>